<accession>A0A3F3GXX6</accession>
<dbReference type="STRING" id="709323.GCA_001047135_00008"/>
<name>A0A3F3GXX6_9LACO</name>
<dbReference type="AlphaFoldDB" id="A0A3F3GXX6"/>
<keyword evidence="1" id="KW-0812">Transmembrane</keyword>
<dbReference type="EMBL" id="DF968078">
    <property type="protein sequence ID" value="GAP03466.1"/>
    <property type="molecule type" value="Genomic_DNA"/>
</dbReference>
<proteinExistence type="predicted"/>
<gene>
    <name evidence="2" type="ORF">FTRO_0010080</name>
</gene>
<organism evidence="2">
    <name type="scientific">Fructobacillus tropaeoli</name>
    <dbReference type="NCBI Taxonomy" id="709323"/>
    <lineage>
        <taxon>Bacteria</taxon>
        <taxon>Bacillati</taxon>
        <taxon>Bacillota</taxon>
        <taxon>Bacilli</taxon>
        <taxon>Lactobacillales</taxon>
        <taxon>Lactobacillaceae</taxon>
        <taxon>Fructobacillus</taxon>
    </lineage>
</organism>
<keyword evidence="1" id="KW-0472">Membrane</keyword>
<sequence length="49" mass="5523">MQKKYWLTGLIFILIALAGIWSFYPQQSNSKKGNIITLASSPGPYRSSF</sequence>
<dbReference type="RefSeq" id="WP_242976704.1">
    <property type="nucleotide sequence ID" value="NZ_DF968078.1"/>
</dbReference>
<reference evidence="2" key="1">
    <citation type="journal article" date="2015" name="BMC Genomics">
        <title>Comparative genomics of Fructobacillus spp. and Leuconostoc spp. reveals niche-specific evolution of Fructobacillus spp.</title>
        <authorList>
            <person name="Endo A."/>
            <person name="Tanizawa Y."/>
            <person name="Tanaka N."/>
            <person name="Maeno S."/>
            <person name="Kumar H."/>
            <person name="Shiwa Y."/>
            <person name="Okada S."/>
            <person name="Yoshikawa H."/>
            <person name="Dicks L."/>
            <person name="Nakagawa J."/>
            <person name="Arita M."/>
        </authorList>
    </citation>
    <scope>NUCLEOTIDE SEQUENCE [LARGE SCALE GENOMIC DNA]</scope>
    <source>
        <strain evidence="2">F214-1</strain>
    </source>
</reference>
<keyword evidence="1" id="KW-1133">Transmembrane helix</keyword>
<evidence type="ECO:0000313" key="2">
    <source>
        <dbReference type="EMBL" id="GAP03466.1"/>
    </source>
</evidence>
<protein>
    <submittedName>
        <fullName evidence="2">Uncharacterized protein</fullName>
    </submittedName>
</protein>
<evidence type="ECO:0000256" key="1">
    <source>
        <dbReference type="SAM" id="Phobius"/>
    </source>
</evidence>
<dbReference type="Proteomes" id="UP000064514">
    <property type="component" value="Unassembled WGS sequence"/>
</dbReference>
<feature type="transmembrane region" description="Helical" evidence="1">
    <location>
        <begin position="6"/>
        <end position="24"/>
    </location>
</feature>